<dbReference type="InterPro" id="IPR050639">
    <property type="entry name" value="SSR_resolvase"/>
</dbReference>
<dbReference type="InterPro" id="IPR036162">
    <property type="entry name" value="Resolvase-like_N_sf"/>
</dbReference>
<name>A0A0H5Q6Q9_9ZZZZ</name>
<dbReference type="EMBL" id="LN854216">
    <property type="protein sequence ID" value="CRY97726.1"/>
    <property type="molecule type" value="Genomic_DNA"/>
</dbReference>
<dbReference type="CDD" id="cd03768">
    <property type="entry name" value="SR_ResInv"/>
    <property type="match status" value="1"/>
</dbReference>
<dbReference type="SMART" id="SM00857">
    <property type="entry name" value="Resolvase"/>
    <property type="match status" value="1"/>
</dbReference>
<feature type="domain" description="Resolvase/invertase-type recombinase catalytic" evidence="4">
    <location>
        <begin position="1"/>
        <end position="134"/>
    </location>
</feature>
<dbReference type="Gene3D" id="3.40.50.1390">
    <property type="entry name" value="Resolvase, N-terminal catalytic domain"/>
    <property type="match status" value="1"/>
</dbReference>
<evidence type="ECO:0000256" key="2">
    <source>
        <dbReference type="ARBA" id="ARBA00023125"/>
    </source>
</evidence>
<dbReference type="PANTHER" id="PTHR30461">
    <property type="entry name" value="DNA-INVERTASE FROM LAMBDOID PROPHAGE"/>
    <property type="match status" value="1"/>
</dbReference>
<dbReference type="Pfam" id="PF00239">
    <property type="entry name" value="Resolvase"/>
    <property type="match status" value="1"/>
</dbReference>
<proteinExistence type="predicted"/>
<dbReference type="PROSITE" id="PS51736">
    <property type="entry name" value="RECOMBINASES_3"/>
    <property type="match status" value="1"/>
</dbReference>
<evidence type="ECO:0000256" key="3">
    <source>
        <dbReference type="ARBA" id="ARBA00023172"/>
    </source>
</evidence>
<evidence type="ECO:0000256" key="1">
    <source>
        <dbReference type="ARBA" id="ARBA00022908"/>
    </source>
</evidence>
<dbReference type="InterPro" id="IPR006118">
    <property type="entry name" value="Recombinase_CS"/>
</dbReference>
<evidence type="ECO:0000313" key="5">
    <source>
        <dbReference type="EMBL" id="CRY97726.1"/>
    </source>
</evidence>
<reference evidence="5" key="1">
    <citation type="submission" date="2015-06" db="EMBL/GenBank/DDBJ databases">
        <authorList>
            <person name="Joergensen T."/>
        </authorList>
    </citation>
    <scope>NUCLEOTIDE SEQUENCE</scope>
    <source>
        <strain evidence="5">RGFK1713</strain>
    </source>
</reference>
<dbReference type="GO" id="GO:0015074">
    <property type="term" value="P:DNA integration"/>
    <property type="evidence" value="ECO:0007669"/>
    <property type="project" value="UniProtKB-KW"/>
</dbReference>
<dbReference type="PROSITE" id="PS00397">
    <property type="entry name" value="RECOMBINASES_1"/>
    <property type="match status" value="1"/>
</dbReference>
<reference evidence="5" key="2">
    <citation type="submission" date="2015-07" db="EMBL/GenBank/DDBJ databases">
        <title>Plasmids, circular viruses and viroids from rat gut.</title>
        <authorList>
            <person name="Jorgensen T.J."/>
            <person name="Hansen M.A."/>
            <person name="Xu Z."/>
            <person name="Tabak M.A."/>
            <person name="Sorensen S.J."/>
            <person name="Hansen L.H."/>
        </authorList>
    </citation>
    <scope>NUCLEOTIDE SEQUENCE</scope>
    <source>
        <strain evidence="5">RGFK1713</strain>
    </source>
</reference>
<keyword evidence="1" id="KW-0229">DNA integration</keyword>
<dbReference type="SUPFAM" id="SSF53041">
    <property type="entry name" value="Resolvase-like"/>
    <property type="match status" value="1"/>
</dbReference>
<accession>A0A0H5Q6Q9</accession>
<keyword evidence="2" id="KW-0238">DNA-binding</keyword>
<dbReference type="PANTHER" id="PTHR30461:SF26">
    <property type="entry name" value="RESOLVASE HOMOLOG YNEB"/>
    <property type="match status" value="1"/>
</dbReference>
<dbReference type="AlphaFoldDB" id="A0A0H5Q6Q9"/>
<dbReference type="GO" id="GO:0000150">
    <property type="term" value="F:DNA strand exchange activity"/>
    <property type="evidence" value="ECO:0007669"/>
    <property type="project" value="InterPro"/>
</dbReference>
<keyword evidence="3" id="KW-0233">DNA recombination</keyword>
<dbReference type="InterPro" id="IPR006119">
    <property type="entry name" value="Resolv_N"/>
</dbReference>
<organism evidence="5">
    <name type="scientific">uncultured prokaryote</name>
    <dbReference type="NCBI Taxonomy" id="198431"/>
    <lineage>
        <taxon>unclassified sequences</taxon>
        <taxon>environmental samples</taxon>
    </lineage>
</organism>
<dbReference type="GO" id="GO:0003677">
    <property type="term" value="F:DNA binding"/>
    <property type="evidence" value="ECO:0007669"/>
    <property type="project" value="UniProtKB-KW"/>
</dbReference>
<sequence length="184" mass="21050">MKVGYVRVSTEEQNTIRQEVLMQELGVDKIFIDKASGKNTARVGLQNMLNFVRVGDTVIVESYSRLARSTRDLLDIMETLKEKGVEFVSKKEAIDTCTPAGRLMLTIFAGLYQFERECTLERQAEGIREAKKAGKYKGRKPIDVDWVKFGKFIANLLKIFSPQRHYAQSRKYRCGCCPRKPRCG</sequence>
<evidence type="ECO:0000259" key="4">
    <source>
        <dbReference type="PROSITE" id="PS51736"/>
    </source>
</evidence>
<protein>
    <recommendedName>
        <fullName evidence="4">Resolvase/invertase-type recombinase catalytic domain-containing protein</fullName>
    </recommendedName>
</protein>